<dbReference type="EMBL" id="CAADEY010000019">
    <property type="protein sequence ID" value="VFJ47710.1"/>
    <property type="molecule type" value="Genomic_DNA"/>
</dbReference>
<reference evidence="1" key="1">
    <citation type="submission" date="2019-02" db="EMBL/GenBank/DDBJ databases">
        <authorList>
            <person name="Gruber-Vodicka R. H."/>
            <person name="Seah K. B. B."/>
        </authorList>
    </citation>
    <scope>NUCLEOTIDE SEQUENCE</scope>
    <source>
        <strain evidence="1">BECK_DK161</strain>
    </source>
</reference>
<proteinExistence type="predicted"/>
<protein>
    <recommendedName>
        <fullName evidence="2">DUF4435 domain-containing protein</fullName>
    </recommendedName>
</protein>
<dbReference type="InterPro" id="IPR024508">
    <property type="entry name" value="DUF3226"/>
</dbReference>
<dbReference type="AlphaFoldDB" id="A0A450S725"/>
<gene>
    <name evidence="1" type="ORF">BECKDK2373C_GA0170839_101911</name>
</gene>
<dbReference type="Pfam" id="PF11536">
    <property type="entry name" value="DUF3226"/>
    <property type="match status" value="1"/>
</dbReference>
<evidence type="ECO:0000313" key="1">
    <source>
        <dbReference type="EMBL" id="VFJ47710.1"/>
    </source>
</evidence>
<accession>A0A450S725</accession>
<name>A0A450S725_9GAMM</name>
<organism evidence="1">
    <name type="scientific">Candidatus Kentrum sp. DK</name>
    <dbReference type="NCBI Taxonomy" id="2126562"/>
    <lineage>
        <taxon>Bacteria</taxon>
        <taxon>Pseudomonadati</taxon>
        <taxon>Pseudomonadota</taxon>
        <taxon>Gammaproteobacteria</taxon>
        <taxon>Candidatus Kentrum</taxon>
    </lineage>
</organism>
<evidence type="ECO:0008006" key="2">
    <source>
        <dbReference type="Google" id="ProtNLM"/>
    </source>
</evidence>
<sequence length="213" mass="23413">MDFRHDGSRVILAEGKDDCHVMLALCQHYRIPENFGFYDCGSDDGVLKKMSGLIAGSQPVETIGVVLDADSPDLQGKWNAIKGRLEKEDYTIPAIPNPAGTILRDRNKPGSKPSIGIWLMPDNDLNGMLEDFCGQLAAPTAIEYAQNCVHQAKKNGFAAFIDNHESKAVLHTFLAWQDKPGMPLGLAITARALNPNQPVAERFVSFLKSLFYP</sequence>